<dbReference type="Proteomes" id="UP000823775">
    <property type="component" value="Unassembled WGS sequence"/>
</dbReference>
<evidence type="ECO:0000313" key="2">
    <source>
        <dbReference type="Proteomes" id="UP000823775"/>
    </source>
</evidence>
<organism evidence="1 2">
    <name type="scientific">Datura stramonium</name>
    <name type="common">Jimsonweed</name>
    <name type="synonym">Common thornapple</name>
    <dbReference type="NCBI Taxonomy" id="4076"/>
    <lineage>
        <taxon>Eukaryota</taxon>
        <taxon>Viridiplantae</taxon>
        <taxon>Streptophyta</taxon>
        <taxon>Embryophyta</taxon>
        <taxon>Tracheophyta</taxon>
        <taxon>Spermatophyta</taxon>
        <taxon>Magnoliopsida</taxon>
        <taxon>eudicotyledons</taxon>
        <taxon>Gunneridae</taxon>
        <taxon>Pentapetalae</taxon>
        <taxon>asterids</taxon>
        <taxon>lamiids</taxon>
        <taxon>Solanales</taxon>
        <taxon>Solanaceae</taxon>
        <taxon>Solanoideae</taxon>
        <taxon>Datureae</taxon>
        <taxon>Datura</taxon>
    </lineage>
</organism>
<reference evidence="1 2" key="1">
    <citation type="journal article" date="2021" name="BMC Genomics">
        <title>Datura genome reveals duplications of psychoactive alkaloid biosynthetic genes and high mutation rate following tissue culture.</title>
        <authorList>
            <person name="Rajewski A."/>
            <person name="Carter-House D."/>
            <person name="Stajich J."/>
            <person name="Litt A."/>
        </authorList>
    </citation>
    <scope>NUCLEOTIDE SEQUENCE [LARGE SCALE GENOMIC DNA]</scope>
    <source>
        <strain evidence="1">AR-01</strain>
    </source>
</reference>
<dbReference type="EMBL" id="JACEIK010001107">
    <property type="protein sequence ID" value="MCD7466045.1"/>
    <property type="molecule type" value="Genomic_DNA"/>
</dbReference>
<keyword evidence="2" id="KW-1185">Reference proteome</keyword>
<sequence length="82" mass="9199">MGVFVAEDGFTTYNHGLPRSRILHSGARQPIRSAEVTGDLGFKPRTGVRWKGKAAITTGQLEEMRLTKRKKLSSAQSRELWK</sequence>
<comment type="caution">
    <text evidence="1">The sequence shown here is derived from an EMBL/GenBank/DDBJ whole genome shotgun (WGS) entry which is preliminary data.</text>
</comment>
<gene>
    <name evidence="1" type="ORF">HAX54_002377</name>
</gene>
<accession>A0ABS8T538</accession>
<proteinExistence type="predicted"/>
<evidence type="ECO:0000313" key="1">
    <source>
        <dbReference type="EMBL" id="MCD7466045.1"/>
    </source>
</evidence>
<name>A0ABS8T538_DATST</name>
<protein>
    <submittedName>
        <fullName evidence="1">Uncharacterized protein</fullName>
    </submittedName>
</protein>